<dbReference type="InterPro" id="IPR003395">
    <property type="entry name" value="RecF/RecN/SMC_N"/>
</dbReference>
<evidence type="ECO:0000256" key="4">
    <source>
        <dbReference type="ARBA" id="ARBA00022490"/>
    </source>
</evidence>
<accession>A0A381WGF6</accession>
<dbReference type="PROSITE" id="PS00618">
    <property type="entry name" value="RECF_2"/>
    <property type="match status" value="1"/>
</dbReference>
<dbReference type="PROSITE" id="PS00617">
    <property type="entry name" value="RECF_1"/>
    <property type="match status" value="1"/>
</dbReference>
<keyword evidence="6" id="KW-0547">Nucleotide-binding</keyword>
<dbReference type="Gene3D" id="3.40.50.300">
    <property type="entry name" value="P-loop containing nucleotide triphosphate hydrolases"/>
    <property type="match status" value="1"/>
</dbReference>
<dbReference type="Gene3D" id="1.20.1050.90">
    <property type="entry name" value="RecF/RecN/SMC, N-terminal domain"/>
    <property type="match status" value="1"/>
</dbReference>
<dbReference type="AlphaFoldDB" id="A0A381WGF6"/>
<dbReference type="PANTHER" id="PTHR32182:SF0">
    <property type="entry name" value="DNA REPLICATION AND REPAIR PROTEIN RECF"/>
    <property type="match status" value="1"/>
</dbReference>
<dbReference type="GO" id="GO:0000731">
    <property type="term" value="P:DNA synthesis involved in DNA repair"/>
    <property type="evidence" value="ECO:0007669"/>
    <property type="project" value="TreeGrafter"/>
</dbReference>
<dbReference type="HAMAP" id="MF_00365">
    <property type="entry name" value="RecF"/>
    <property type="match status" value="1"/>
</dbReference>
<keyword evidence="8" id="KW-0238">DNA-binding</keyword>
<evidence type="ECO:0000256" key="5">
    <source>
        <dbReference type="ARBA" id="ARBA00022705"/>
    </source>
</evidence>
<dbReference type="GO" id="GO:0005524">
    <property type="term" value="F:ATP binding"/>
    <property type="evidence" value="ECO:0007669"/>
    <property type="project" value="UniProtKB-KW"/>
</dbReference>
<name>A0A381WGF6_9ZZZZ</name>
<dbReference type="InterPro" id="IPR042174">
    <property type="entry name" value="RecF_2"/>
</dbReference>
<proteinExistence type="inferred from homology"/>
<feature type="domain" description="RecF/RecN/SMC N-terminal" evidence="9">
    <location>
        <begin position="3"/>
        <end position="336"/>
    </location>
</feature>
<keyword evidence="5" id="KW-0235">DNA replication</keyword>
<dbReference type="EMBL" id="UINC01011674">
    <property type="protein sequence ID" value="SVA51371.1"/>
    <property type="molecule type" value="Genomic_DNA"/>
</dbReference>
<keyword evidence="7" id="KW-0067">ATP-binding</keyword>
<dbReference type="GO" id="GO:0006302">
    <property type="term" value="P:double-strand break repair"/>
    <property type="evidence" value="ECO:0007669"/>
    <property type="project" value="TreeGrafter"/>
</dbReference>
<dbReference type="GO" id="GO:0003697">
    <property type="term" value="F:single-stranded DNA binding"/>
    <property type="evidence" value="ECO:0007669"/>
    <property type="project" value="InterPro"/>
</dbReference>
<organism evidence="10">
    <name type="scientific">marine metagenome</name>
    <dbReference type="NCBI Taxonomy" id="408172"/>
    <lineage>
        <taxon>unclassified sequences</taxon>
        <taxon>metagenomes</taxon>
        <taxon>ecological metagenomes</taxon>
    </lineage>
</organism>
<evidence type="ECO:0000256" key="2">
    <source>
        <dbReference type="ARBA" id="ARBA00008016"/>
    </source>
</evidence>
<sequence length="359" mass="40436">VHLTKLKLRDFRNIRELDAAFEPGFHVLLGRNAQGKTNLLEAVYLLATLRSFRGVGNAQLIRHEQKAFFAGGLALGQAESEIRYYWSPDQRKLTVNEKPMRRITDYLGTLRTVVFCAEDSLLVNGPGKSRRRFLDLLLTQSQPGYLELLHRYIEALRSRNALLRRDSPDPALIDSFTRELVANGEQLIAARRQLVDKLSPIIRLAYRKIAAKPENADITYAPSVREDLAVSLAKSRPREQRYRTTLVGPHRDELKLTLDGQSAVQYASEGQKRTFAIALKIAQAEYLGGIHGSPPILLIDDVMGELDAGRRAGLMPLISRTGQALGQVFMTCTEENWPGELSGNLHRWQIEQGSLKRMI</sequence>
<dbReference type="GO" id="GO:0005737">
    <property type="term" value="C:cytoplasm"/>
    <property type="evidence" value="ECO:0007669"/>
    <property type="project" value="UniProtKB-SubCell"/>
</dbReference>
<evidence type="ECO:0000256" key="7">
    <source>
        <dbReference type="ARBA" id="ARBA00022840"/>
    </source>
</evidence>
<evidence type="ECO:0000313" key="10">
    <source>
        <dbReference type="EMBL" id="SVA51371.1"/>
    </source>
</evidence>
<evidence type="ECO:0000256" key="8">
    <source>
        <dbReference type="ARBA" id="ARBA00023125"/>
    </source>
</evidence>
<dbReference type="NCBIfam" id="TIGR00611">
    <property type="entry name" value="recf"/>
    <property type="match status" value="1"/>
</dbReference>
<keyword evidence="4" id="KW-0963">Cytoplasm</keyword>
<dbReference type="InterPro" id="IPR018078">
    <property type="entry name" value="DNA-binding_RecF_CS"/>
</dbReference>
<dbReference type="Pfam" id="PF02463">
    <property type="entry name" value="SMC_N"/>
    <property type="match status" value="1"/>
</dbReference>
<evidence type="ECO:0000259" key="9">
    <source>
        <dbReference type="Pfam" id="PF02463"/>
    </source>
</evidence>
<comment type="subcellular location">
    <subcellularLocation>
        <location evidence="1">Cytoplasm</location>
    </subcellularLocation>
</comment>
<reference evidence="10" key="1">
    <citation type="submission" date="2018-05" db="EMBL/GenBank/DDBJ databases">
        <authorList>
            <person name="Lanie J.A."/>
            <person name="Ng W.-L."/>
            <person name="Kazmierczak K.M."/>
            <person name="Andrzejewski T.M."/>
            <person name="Davidsen T.M."/>
            <person name="Wayne K.J."/>
            <person name="Tettelin H."/>
            <person name="Glass J.I."/>
            <person name="Rusch D."/>
            <person name="Podicherti R."/>
            <person name="Tsui H.-C.T."/>
            <person name="Winkler M.E."/>
        </authorList>
    </citation>
    <scope>NUCLEOTIDE SEQUENCE</scope>
</reference>
<dbReference type="PANTHER" id="PTHR32182">
    <property type="entry name" value="DNA REPLICATION AND REPAIR PROTEIN RECF"/>
    <property type="match status" value="1"/>
</dbReference>
<protein>
    <recommendedName>
        <fullName evidence="3">DNA replication and repair protein RecF</fullName>
    </recommendedName>
</protein>
<evidence type="ECO:0000256" key="6">
    <source>
        <dbReference type="ARBA" id="ARBA00022741"/>
    </source>
</evidence>
<dbReference type="SUPFAM" id="SSF52540">
    <property type="entry name" value="P-loop containing nucleoside triphosphate hydrolases"/>
    <property type="match status" value="1"/>
</dbReference>
<gene>
    <name evidence="10" type="ORF">METZ01_LOCUS104225</name>
</gene>
<evidence type="ECO:0000256" key="1">
    <source>
        <dbReference type="ARBA" id="ARBA00004496"/>
    </source>
</evidence>
<evidence type="ECO:0000256" key="3">
    <source>
        <dbReference type="ARBA" id="ARBA00020170"/>
    </source>
</evidence>
<feature type="non-terminal residue" evidence="10">
    <location>
        <position position="1"/>
    </location>
</feature>
<dbReference type="GO" id="GO:0006260">
    <property type="term" value="P:DNA replication"/>
    <property type="evidence" value="ECO:0007669"/>
    <property type="project" value="UniProtKB-KW"/>
</dbReference>
<dbReference type="InterPro" id="IPR027417">
    <property type="entry name" value="P-loop_NTPase"/>
</dbReference>
<dbReference type="InterPro" id="IPR001238">
    <property type="entry name" value="DNA-binding_RecF"/>
</dbReference>
<comment type="similarity">
    <text evidence="2">Belongs to the RecF family.</text>
</comment>